<dbReference type="HOGENOM" id="CLU_1487393_0_0_5"/>
<accession>C7CH91</accession>
<dbReference type="EMBL" id="FP103042">
    <property type="protein sequence ID" value="CAX26391.1"/>
    <property type="molecule type" value="Genomic_DNA"/>
</dbReference>
<proteinExistence type="predicted"/>
<organism evidence="1 2">
    <name type="scientific">Methylorubrum extorquens (strain DSM 6343 / CIP 106787 / DM4)</name>
    <name type="common">Methylobacterium extorquens</name>
    <dbReference type="NCBI Taxonomy" id="661410"/>
    <lineage>
        <taxon>Bacteria</taxon>
        <taxon>Pseudomonadati</taxon>
        <taxon>Pseudomonadota</taxon>
        <taxon>Alphaproteobacteria</taxon>
        <taxon>Hyphomicrobiales</taxon>
        <taxon>Methylobacteriaceae</taxon>
        <taxon>Methylorubrum</taxon>
    </lineage>
</organism>
<reference evidence="2" key="1">
    <citation type="journal article" date="2009" name="PLoS ONE">
        <title>Methylobacterium genome sequences: a reference blueprint to investigate microbial metabolism of C1 compounds from natural and industrial sources.</title>
        <authorList>
            <person name="Vuilleumier S."/>
            <person name="Chistoserdova L."/>
            <person name="Lee M.-C."/>
            <person name="Bringel F."/>
            <person name="Lajus A."/>
            <person name="Zhou Y."/>
            <person name="Gourion B."/>
            <person name="Barbe V."/>
            <person name="Chang J."/>
            <person name="Cruveiller S."/>
            <person name="Dossat C."/>
            <person name="Gillett W."/>
            <person name="Gruffaz C."/>
            <person name="Haugen E."/>
            <person name="Hourcade E."/>
            <person name="Levy R."/>
            <person name="Mangenot S."/>
            <person name="Muller E."/>
            <person name="Nadalig T."/>
            <person name="Pagni M."/>
            <person name="Penny C."/>
            <person name="Peyraud R."/>
            <person name="Robinson D.G."/>
            <person name="Roche D."/>
            <person name="Rouy Z."/>
            <person name="Saenampechek C."/>
            <person name="Salvignol G."/>
            <person name="Vallenet D."/>
            <person name="Wu Z."/>
            <person name="Marx C.J."/>
            <person name="Vorholt J.A."/>
            <person name="Olson M.V."/>
            <person name="Kaul R."/>
            <person name="Weissenbach J."/>
            <person name="Medigue C."/>
            <person name="Lidstrom M.E."/>
        </authorList>
    </citation>
    <scope>NUCLEOTIDE SEQUENCE [LARGE SCALE GENOMIC DNA]</scope>
    <source>
        <strain evidence="2">DSM 6343 / CIP 106787 / DM4</strain>
    </source>
</reference>
<sequence>MEAVEFVLAAALALPNEALGFQRHVTFWLGLAGQDVAILPIGVAECVLHGHPDFSVFQLHPAGSARPGATGAVDADLRLVSHIEQRRSVPRRRHLAGVQEPHLADESAGLSGPSGWVAPARSEGLGPYLTVRHSQVEQDCLDRIPHRRWSADVGAVGLACFSVRGPNLRFSWSRRLADEGH</sequence>
<protein>
    <submittedName>
        <fullName evidence="1">Uncharacterized protein</fullName>
    </submittedName>
</protein>
<dbReference type="KEGG" id="mdi:METDI4773"/>
<dbReference type="Proteomes" id="UP000008070">
    <property type="component" value="Chromosome"/>
</dbReference>
<dbReference type="AlphaFoldDB" id="C7CH91"/>
<evidence type="ECO:0000313" key="1">
    <source>
        <dbReference type="EMBL" id="CAX26391.1"/>
    </source>
</evidence>
<evidence type="ECO:0000313" key="2">
    <source>
        <dbReference type="Proteomes" id="UP000008070"/>
    </source>
</evidence>
<gene>
    <name evidence="1" type="ORF">METD_I4773</name>
</gene>
<name>C7CH91_METED</name>